<dbReference type="eggNOG" id="COG0577">
    <property type="taxonomic scope" value="Bacteria"/>
</dbReference>
<evidence type="ECO:0000256" key="3">
    <source>
        <dbReference type="ARBA" id="ARBA00022692"/>
    </source>
</evidence>
<feature type="domain" description="ABC3 transporter permease C-terminal" evidence="8">
    <location>
        <begin position="313"/>
        <end position="422"/>
    </location>
</feature>
<reference evidence="10" key="1">
    <citation type="submission" date="2010-11" db="EMBL/GenBank/DDBJ databases">
        <title>The complete genome of Mahella australiensis DSM 15567.</title>
        <authorList>
            <consortium name="US DOE Joint Genome Institute (JGI-PGF)"/>
            <person name="Lucas S."/>
            <person name="Copeland A."/>
            <person name="Lapidus A."/>
            <person name="Bruce D."/>
            <person name="Goodwin L."/>
            <person name="Pitluck S."/>
            <person name="Kyrpides N."/>
            <person name="Mavromatis K."/>
            <person name="Pagani I."/>
            <person name="Ivanova N."/>
            <person name="Teshima H."/>
            <person name="Brettin T."/>
            <person name="Detter J.C."/>
            <person name="Han C."/>
            <person name="Tapia R."/>
            <person name="Land M."/>
            <person name="Hauser L."/>
            <person name="Markowitz V."/>
            <person name="Cheng J.-F."/>
            <person name="Hugenholtz P."/>
            <person name="Woyke T."/>
            <person name="Wu D."/>
            <person name="Spring S."/>
            <person name="Pukall R."/>
            <person name="Steenblock K."/>
            <person name="Schneider S."/>
            <person name="Klenk H.-P."/>
            <person name="Eisen J.A."/>
        </authorList>
    </citation>
    <scope>NUCLEOTIDE SEQUENCE [LARGE SCALE GENOMIC DNA]</scope>
    <source>
        <strain evidence="10">DSM 15567 / CIP 107919 / 50-1 BON</strain>
    </source>
</reference>
<dbReference type="EMBL" id="CP002360">
    <property type="protein sequence ID" value="AEE95647.1"/>
    <property type="molecule type" value="Genomic_DNA"/>
</dbReference>
<evidence type="ECO:0000256" key="4">
    <source>
        <dbReference type="ARBA" id="ARBA00022989"/>
    </source>
</evidence>
<feature type="domain" description="ABC3 transporter permease C-terminal" evidence="8">
    <location>
        <begin position="827"/>
        <end position="948"/>
    </location>
</feature>
<organism evidence="9 10">
    <name type="scientific">Mahella australiensis (strain DSM 15567 / CIP 107919 / 50-1 BON)</name>
    <dbReference type="NCBI Taxonomy" id="697281"/>
    <lineage>
        <taxon>Bacteria</taxon>
        <taxon>Bacillati</taxon>
        <taxon>Bacillota</taxon>
        <taxon>Clostridia</taxon>
        <taxon>Thermoanaerobacterales</taxon>
        <taxon>Thermoanaerobacterales Family IV. Incertae Sedis</taxon>
        <taxon>Mahella</taxon>
    </lineage>
</organism>
<evidence type="ECO:0000256" key="6">
    <source>
        <dbReference type="ARBA" id="ARBA00038076"/>
    </source>
</evidence>
<reference evidence="9 10" key="2">
    <citation type="journal article" date="2011" name="Stand. Genomic Sci.">
        <title>Complete genome sequence of Mahella australiensis type strain (50-1 BON).</title>
        <authorList>
            <person name="Sikorski J."/>
            <person name="Teshima H."/>
            <person name="Nolan M."/>
            <person name="Lucas S."/>
            <person name="Hammon N."/>
            <person name="Deshpande S."/>
            <person name="Cheng J.F."/>
            <person name="Pitluck S."/>
            <person name="Liolios K."/>
            <person name="Pagani I."/>
            <person name="Ivanova N."/>
            <person name="Huntemann M."/>
            <person name="Mavromatis K."/>
            <person name="Ovchinikova G."/>
            <person name="Pati A."/>
            <person name="Tapia R."/>
            <person name="Han C."/>
            <person name="Goodwin L."/>
            <person name="Chen A."/>
            <person name="Palaniappan K."/>
            <person name="Land M."/>
            <person name="Hauser L."/>
            <person name="Ngatchou-Djao O.D."/>
            <person name="Rohde M."/>
            <person name="Pukall R."/>
            <person name="Spring S."/>
            <person name="Abt B."/>
            <person name="Goker M."/>
            <person name="Detter J.C."/>
            <person name="Woyke T."/>
            <person name="Bristow J."/>
            <person name="Markowitz V."/>
            <person name="Hugenholtz P."/>
            <person name="Eisen J.A."/>
            <person name="Kyrpides N.C."/>
            <person name="Klenk H.P."/>
            <person name="Lapidus A."/>
        </authorList>
    </citation>
    <scope>NUCLEOTIDE SEQUENCE [LARGE SCALE GENOMIC DNA]</scope>
    <source>
        <strain evidence="10">DSM 15567 / CIP 107919 / 50-1 BON</strain>
    </source>
</reference>
<dbReference type="KEGG" id="mas:Mahau_0431"/>
<dbReference type="STRING" id="697281.Mahau_0431"/>
<dbReference type="InterPro" id="IPR050250">
    <property type="entry name" value="Macrolide_Exporter_MacB"/>
</dbReference>
<dbReference type="PANTHER" id="PTHR30572">
    <property type="entry name" value="MEMBRANE COMPONENT OF TRANSPORTER-RELATED"/>
    <property type="match status" value="1"/>
</dbReference>
<feature type="transmembrane region" description="Helical" evidence="7">
    <location>
        <begin position="925"/>
        <end position="944"/>
    </location>
</feature>
<dbReference type="OrthoDB" id="51951at2"/>
<evidence type="ECO:0000313" key="10">
    <source>
        <dbReference type="Proteomes" id="UP000008457"/>
    </source>
</evidence>
<evidence type="ECO:0000256" key="7">
    <source>
        <dbReference type="SAM" id="Phobius"/>
    </source>
</evidence>
<feature type="transmembrane region" description="Helical" evidence="7">
    <location>
        <begin position="347"/>
        <end position="364"/>
    </location>
</feature>
<feature type="transmembrane region" description="Helical" evidence="7">
    <location>
        <begin position="541"/>
        <end position="560"/>
    </location>
</feature>
<dbReference type="Pfam" id="PF02687">
    <property type="entry name" value="FtsX"/>
    <property type="match status" value="2"/>
</dbReference>
<feature type="transmembrane region" description="Helical" evidence="7">
    <location>
        <begin position="304"/>
        <end position="326"/>
    </location>
</feature>
<dbReference type="PANTHER" id="PTHR30572:SF4">
    <property type="entry name" value="ABC TRANSPORTER PERMEASE YTRF"/>
    <property type="match status" value="1"/>
</dbReference>
<proteinExistence type="inferred from homology"/>
<dbReference type="Proteomes" id="UP000008457">
    <property type="component" value="Chromosome"/>
</dbReference>
<keyword evidence="3 7" id="KW-0812">Transmembrane</keyword>
<protein>
    <recommendedName>
        <fullName evidence="8">ABC3 transporter permease C-terminal domain-containing protein</fullName>
    </recommendedName>
</protein>
<feature type="transmembrane region" description="Helical" evidence="7">
    <location>
        <begin position="485"/>
        <end position="506"/>
    </location>
</feature>
<name>F3ZYC2_MAHA5</name>
<dbReference type="RefSeq" id="WP_013780080.1">
    <property type="nucleotide sequence ID" value="NC_015520.1"/>
</dbReference>
<evidence type="ECO:0000256" key="5">
    <source>
        <dbReference type="ARBA" id="ARBA00023136"/>
    </source>
</evidence>
<evidence type="ECO:0000256" key="1">
    <source>
        <dbReference type="ARBA" id="ARBA00004651"/>
    </source>
</evidence>
<dbReference type="InterPro" id="IPR003838">
    <property type="entry name" value="ABC3_permease_C"/>
</dbReference>
<dbReference type="HOGENOM" id="CLU_011926_0_0_9"/>
<feature type="transmembrane region" description="Helical" evidence="7">
    <location>
        <begin position="400"/>
        <end position="424"/>
    </location>
</feature>
<evidence type="ECO:0000256" key="2">
    <source>
        <dbReference type="ARBA" id="ARBA00022475"/>
    </source>
</evidence>
<dbReference type="AlphaFoldDB" id="F3ZYC2"/>
<keyword evidence="10" id="KW-1185">Reference proteome</keyword>
<keyword evidence="5 7" id="KW-0472">Membrane</keyword>
<keyword evidence="2" id="KW-1003">Cell membrane</keyword>
<evidence type="ECO:0000313" key="9">
    <source>
        <dbReference type="EMBL" id="AEE95647.1"/>
    </source>
</evidence>
<feature type="transmembrane region" description="Helical" evidence="7">
    <location>
        <begin position="444"/>
        <end position="464"/>
    </location>
</feature>
<accession>F3ZYC2</accession>
<gene>
    <name evidence="9" type="ordered locus">Mahau_0431</name>
</gene>
<feature type="transmembrane region" description="Helical" evidence="7">
    <location>
        <begin position="823"/>
        <end position="845"/>
    </location>
</feature>
<sequence>MTLLIMVFRKMFNNRRLVLALLLGLIISVALISSMPLYVEGVLQRLLTKDMEAIQADSGYYPGHFLYKGDLYNTIEKDKRCTLYDQLNAYLLQDVPVLAGVPHLAQARFVEMGFMSMLPDGYQGDDKNEKRIVSLGAKTDLQRHITIVDGRMPSDKPVDGVYETLVTEGALNKFHTVLGKTFVVTNGFDENMKPIRVRPVGVFQPKDERDLYWFENLSSYNEKMLMDYNLFQQDFMSDTAFYATAGQWYYAFDHTKFSLDNIHRFLDGYKIISKKLVFPGFSLQVPAAPILEQYFQKEQELRTLLWAMNMPVILMLCFYVFMVSSFKVNKEKSDIAVLQSRGADRGSIMLQYLVEGLLLAGVALLAGPPLGLLLCRMLGASNGFLEFIQRKALPVRMTPLAYKYAAVSALVFIIAMLLPVYFAAGTTIVNRKQEMARETKATAWQRYFLDVILLAVSIYGLYTFELRQKNLEITAAEASQLQIDPLLFIASTLFVLGMGLLLIRIVPLLIRIVYAVGNKLWSPALYATMLRVGRSSHQYQFLMVFLIMTIAIGIFSANAARTINTNAEDKVRYANGADMVIQAKWQDNAPPPGSMDPSAQQQMEINKKPIQYVEPPFEPYTKLQGIEEATKVFTKDKVAIRFNNEVIGGNSRFMAVISDEFGRIAFRPSIISESYWNSYLNLLAVEPSAALISRSLSEAYNIKRGDYISVSWQDQNDLQMVVFGIIDYWPTWNPKPPVGSTPDPENPHKSDPFLVVGNLSYFQYNSPIQPYQVWLKKQPEATSAQVYDGIRENRMEIVSMVDTEQDLIRLKNDPFQLGINGTMTLNFVISMVISLMGFILYWVISLSDRAFEFGVLRAIGLSFKELVGMMVWEQLLSSGVAMIIGVIVGQLTSRLYVPMFQITYSAAEQVPPFHVVSLATDQIKVYGVMIGMLLIGVAVLTMLLRKLRINEALKMGEE</sequence>
<dbReference type="GO" id="GO:0005886">
    <property type="term" value="C:plasma membrane"/>
    <property type="evidence" value="ECO:0007669"/>
    <property type="project" value="UniProtKB-SubCell"/>
</dbReference>
<keyword evidence="4 7" id="KW-1133">Transmembrane helix</keyword>
<evidence type="ECO:0000259" key="8">
    <source>
        <dbReference type="Pfam" id="PF02687"/>
    </source>
</evidence>
<dbReference type="GO" id="GO:0022857">
    <property type="term" value="F:transmembrane transporter activity"/>
    <property type="evidence" value="ECO:0007669"/>
    <property type="project" value="TreeGrafter"/>
</dbReference>
<comment type="similarity">
    <text evidence="6">Belongs to the ABC-4 integral membrane protein family.</text>
</comment>
<feature type="transmembrane region" description="Helical" evidence="7">
    <location>
        <begin position="866"/>
        <end position="889"/>
    </location>
</feature>
<comment type="subcellular location">
    <subcellularLocation>
        <location evidence="1">Cell membrane</location>
        <topology evidence="1">Multi-pass membrane protein</topology>
    </subcellularLocation>
</comment>